<proteinExistence type="predicted"/>
<comment type="caution">
    <text evidence="1">The sequence shown here is derived from an EMBL/GenBank/DDBJ whole genome shotgun (WGS) entry which is preliminary data.</text>
</comment>
<reference evidence="1" key="1">
    <citation type="submission" date="2018-05" db="EMBL/GenBank/DDBJ databases">
        <title>Draft genome of Mucuna pruriens seed.</title>
        <authorList>
            <person name="Nnadi N.E."/>
            <person name="Vos R."/>
            <person name="Hasami M.H."/>
            <person name="Devisetty U.K."/>
            <person name="Aguiy J.C."/>
        </authorList>
    </citation>
    <scope>NUCLEOTIDE SEQUENCE [LARGE SCALE GENOMIC DNA]</scope>
    <source>
        <strain evidence="1">JCA_2017</strain>
    </source>
</reference>
<feature type="non-terminal residue" evidence="1">
    <location>
        <position position="1"/>
    </location>
</feature>
<protein>
    <recommendedName>
        <fullName evidence="3">Copia protein</fullName>
    </recommendedName>
</protein>
<sequence>MKDKIDSMASNQVWNLVKFPNSVKSIGDSQGNNIRHKEKLVAKGFTKREGIDYIETFCLNSRSWELYFHYLTSRNCYPLTKLA</sequence>
<evidence type="ECO:0000313" key="2">
    <source>
        <dbReference type="Proteomes" id="UP000257109"/>
    </source>
</evidence>
<gene>
    <name evidence="1" type="ORF">CR513_15812</name>
</gene>
<evidence type="ECO:0000313" key="1">
    <source>
        <dbReference type="EMBL" id="RDY00962.1"/>
    </source>
</evidence>
<evidence type="ECO:0008006" key="3">
    <source>
        <dbReference type="Google" id="ProtNLM"/>
    </source>
</evidence>
<name>A0A371HDX0_MUCPR</name>
<feature type="non-terminal residue" evidence="1">
    <location>
        <position position="83"/>
    </location>
</feature>
<dbReference type="AlphaFoldDB" id="A0A371HDX0"/>
<dbReference type="OrthoDB" id="95475at2759"/>
<keyword evidence="2" id="KW-1185">Reference proteome</keyword>
<accession>A0A371HDX0</accession>
<dbReference type="EMBL" id="QJKJ01002873">
    <property type="protein sequence ID" value="RDY00962.1"/>
    <property type="molecule type" value="Genomic_DNA"/>
</dbReference>
<dbReference type="Proteomes" id="UP000257109">
    <property type="component" value="Unassembled WGS sequence"/>
</dbReference>
<organism evidence="1 2">
    <name type="scientific">Mucuna pruriens</name>
    <name type="common">Velvet bean</name>
    <name type="synonym">Dolichos pruriens</name>
    <dbReference type="NCBI Taxonomy" id="157652"/>
    <lineage>
        <taxon>Eukaryota</taxon>
        <taxon>Viridiplantae</taxon>
        <taxon>Streptophyta</taxon>
        <taxon>Embryophyta</taxon>
        <taxon>Tracheophyta</taxon>
        <taxon>Spermatophyta</taxon>
        <taxon>Magnoliopsida</taxon>
        <taxon>eudicotyledons</taxon>
        <taxon>Gunneridae</taxon>
        <taxon>Pentapetalae</taxon>
        <taxon>rosids</taxon>
        <taxon>fabids</taxon>
        <taxon>Fabales</taxon>
        <taxon>Fabaceae</taxon>
        <taxon>Papilionoideae</taxon>
        <taxon>50 kb inversion clade</taxon>
        <taxon>NPAAA clade</taxon>
        <taxon>indigoferoid/millettioid clade</taxon>
        <taxon>Phaseoleae</taxon>
        <taxon>Mucuna</taxon>
    </lineage>
</organism>